<evidence type="ECO:0000256" key="4">
    <source>
        <dbReference type="ARBA" id="ARBA00023136"/>
    </source>
</evidence>
<dbReference type="Pfam" id="PF04116">
    <property type="entry name" value="FA_hydroxylase"/>
    <property type="match status" value="1"/>
</dbReference>
<evidence type="ECO:0000256" key="2">
    <source>
        <dbReference type="ARBA" id="ARBA00022692"/>
    </source>
</evidence>
<accession>A0A9Q8QN09</accession>
<evidence type="ECO:0000256" key="1">
    <source>
        <dbReference type="ARBA" id="ARBA00004370"/>
    </source>
</evidence>
<comment type="subcellular location">
    <subcellularLocation>
        <location evidence="1">Membrane</location>
    </subcellularLocation>
</comment>
<dbReference type="GeneID" id="72070069"/>
<feature type="domain" description="Fatty acid hydroxylase" evidence="8">
    <location>
        <begin position="195"/>
        <end position="315"/>
    </location>
</feature>
<reference evidence="9" key="1">
    <citation type="submission" date="2021-11" db="EMBL/GenBank/DDBJ databases">
        <title>Purpureocillium_takamizusanense_genome.</title>
        <authorList>
            <person name="Nguyen N.-H."/>
        </authorList>
    </citation>
    <scope>NUCLEOTIDE SEQUENCE</scope>
    <source>
        <strain evidence="9">PT3</strain>
    </source>
</reference>
<dbReference type="RefSeq" id="XP_047845693.1">
    <property type="nucleotide sequence ID" value="XM_047989688.1"/>
</dbReference>
<organism evidence="9 10">
    <name type="scientific">Purpureocillium takamizusanense</name>
    <dbReference type="NCBI Taxonomy" id="2060973"/>
    <lineage>
        <taxon>Eukaryota</taxon>
        <taxon>Fungi</taxon>
        <taxon>Dikarya</taxon>
        <taxon>Ascomycota</taxon>
        <taxon>Pezizomycotina</taxon>
        <taxon>Sordariomycetes</taxon>
        <taxon>Hypocreomycetidae</taxon>
        <taxon>Hypocreales</taxon>
        <taxon>Ophiocordycipitaceae</taxon>
        <taxon>Purpureocillium</taxon>
    </lineage>
</organism>
<evidence type="ECO:0000259" key="8">
    <source>
        <dbReference type="Pfam" id="PF04116"/>
    </source>
</evidence>
<keyword evidence="2 7" id="KW-0812">Transmembrane</keyword>
<sequence length="358" mass="40696">MASTQIESSHAVPMSATVSTAHYRSSKRPVPTDLKGKPIPQKERWLYATTALGGNGSKLRSLTANIVLISSFVLFNSSSYGRSVYDNLERTYGEYNLNLWGTFIITSVFFWVWGAVFALPDLTGWPRWLFQYKTQPFVRVSGRDYLRIFAIGLRNQFLVALPLIFLTVHVGQIRPVSSAALPGPFRTVATVIFDMLCTEVGFYYIHRSFHSKRLYSLFHKQHHEFIAPVGIASTYCTITEHVFSNLLPNVLGALIVPHHWAQQVFIFVSLEFGTICAHSGYNIPWMSSNLQHDFHHFAFDENFGPTGLLDAFHQTNAKYKKTLQEARQRTDGDEERARRIVLERLATIESEDAAAKRK</sequence>
<dbReference type="GO" id="GO:0016491">
    <property type="term" value="F:oxidoreductase activity"/>
    <property type="evidence" value="ECO:0007669"/>
    <property type="project" value="InterPro"/>
</dbReference>
<feature type="transmembrane region" description="Helical" evidence="7">
    <location>
        <begin position="100"/>
        <end position="124"/>
    </location>
</feature>
<feature type="transmembrane region" description="Helical" evidence="7">
    <location>
        <begin position="62"/>
        <end position="80"/>
    </location>
</feature>
<evidence type="ECO:0000256" key="6">
    <source>
        <dbReference type="SAM" id="MobiDB-lite"/>
    </source>
</evidence>
<evidence type="ECO:0000256" key="7">
    <source>
        <dbReference type="SAM" id="Phobius"/>
    </source>
</evidence>
<dbReference type="Proteomes" id="UP000829364">
    <property type="component" value="Chromosome 8"/>
</dbReference>
<dbReference type="AlphaFoldDB" id="A0A9Q8QN09"/>
<dbReference type="OrthoDB" id="408954at2759"/>
<feature type="region of interest" description="Disordered" evidence="6">
    <location>
        <begin position="1"/>
        <end position="36"/>
    </location>
</feature>
<evidence type="ECO:0000313" key="9">
    <source>
        <dbReference type="EMBL" id="UNI22212.1"/>
    </source>
</evidence>
<evidence type="ECO:0000256" key="3">
    <source>
        <dbReference type="ARBA" id="ARBA00022989"/>
    </source>
</evidence>
<dbReference type="GO" id="GO:0005506">
    <property type="term" value="F:iron ion binding"/>
    <property type="evidence" value="ECO:0007669"/>
    <property type="project" value="InterPro"/>
</dbReference>
<feature type="coiled-coil region" evidence="5">
    <location>
        <begin position="309"/>
        <end position="336"/>
    </location>
</feature>
<dbReference type="PANTHER" id="PTHR11863">
    <property type="entry name" value="STEROL DESATURASE"/>
    <property type="match status" value="1"/>
</dbReference>
<keyword evidence="5" id="KW-0175">Coiled coil</keyword>
<dbReference type="InterPro" id="IPR006694">
    <property type="entry name" value="Fatty_acid_hydroxylase"/>
</dbReference>
<evidence type="ECO:0000256" key="5">
    <source>
        <dbReference type="SAM" id="Coils"/>
    </source>
</evidence>
<dbReference type="GO" id="GO:0016020">
    <property type="term" value="C:membrane"/>
    <property type="evidence" value="ECO:0007669"/>
    <property type="project" value="UniProtKB-SubCell"/>
</dbReference>
<evidence type="ECO:0000313" key="10">
    <source>
        <dbReference type="Proteomes" id="UP000829364"/>
    </source>
</evidence>
<keyword evidence="4 7" id="KW-0472">Membrane</keyword>
<gene>
    <name evidence="9" type="ORF">JDV02_008121</name>
</gene>
<name>A0A9Q8QN09_9HYPO</name>
<dbReference type="InterPro" id="IPR050307">
    <property type="entry name" value="Sterol_Desaturase_Related"/>
</dbReference>
<keyword evidence="3 7" id="KW-1133">Transmembrane helix</keyword>
<protein>
    <recommendedName>
        <fullName evidence="8">Fatty acid hydroxylase domain-containing protein</fullName>
    </recommendedName>
</protein>
<dbReference type="KEGG" id="ptkz:JDV02_008121"/>
<dbReference type="EMBL" id="CP086361">
    <property type="protein sequence ID" value="UNI22212.1"/>
    <property type="molecule type" value="Genomic_DNA"/>
</dbReference>
<proteinExistence type="predicted"/>
<keyword evidence="10" id="KW-1185">Reference proteome</keyword>
<dbReference type="GO" id="GO:0008610">
    <property type="term" value="P:lipid biosynthetic process"/>
    <property type="evidence" value="ECO:0007669"/>
    <property type="project" value="InterPro"/>
</dbReference>